<proteinExistence type="predicted"/>
<feature type="region of interest" description="Disordered" evidence="1">
    <location>
        <begin position="1"/>
        <end position="20"/>
    </location>
</feature>
<gene>
    <name evidence="2" type="ORF">LCGC14_2612010</name>
</gene>
<dbReference type="AlphaFoldDB" id="A0A0F9CY89"/>
<organism evidence="2">
    <name type="scientific">marine sediment metagenome</name>
    <dbReference type="NCBI Taxonomy" id="412755"/>
    <lineage>
        <taxon>unclassified sequences</taxon>
        <taxon>metagenomes</taxon>
        <taxon>ecological metagenomes</taxon>
    </lineage>
</organism>
<name>A0A0F9CY89_9ZZZZ</name>
<accession>A0A0F9CY89</accession>
<protein>
    <submittedName>
        <fullName evidence="2">Uncharacterized protein</fullName>
    </submittedName>
</protein>
<evidence type="ECO:0000256" key="1">
    <source>
        <dbReference type="SAM" id="MobiDB-lite"/>
    </source>
</evidence>
<reference evidence="2" key="1">
    <citation type="journal article" date="2015" name="Nature">
        <title>Complex archaea that bridge the gap between prokaryotes and eukaryotes.</title>
        <authorList>
            <person name="Spang A."/>
            <person name="Saw J.H."/>
            <person name="Jorgensen S.L."/>
            <person name="Zaremba-Niedzwiedzka K."/>
            <person name="Martijn J."/>
            <person name="Lind A.E."/>
            <person name="van Eijk R."/>
            <person name="Schleper C."/>
            <person name="Guy L."/>
            <person name="Ettema T.J."/>
        </authorList>
    </citation>
    <scope>NUCLEOTIDE SEQUENCE</scope>
</reference>
<dbReference type="EMBL" id="LAZR01044363">
    <property type="protein sequence ID" value="KKL04843.1"/>
    <property type="molecule type" value="Genomic_DNA"/>
</dbReference>
<comment type="caution">
    <text evidence="2">The sequence shown here is derived from an EMBL/GenBank/DDBJ whole genome shotgun (WGS) entry which is preliminary data.</text>
</comment>
<evidence type="ECO:0000313" key="2">
    <source>
        <dbReference type="EMBL" id="KKL04843.1"/>
    </source>
</evidence>
<feature type="compositionally biased region" description="Polar residues" evidence="1">
    <location>
        <begin position="1"/>
        <end position="13"/>
    </location>
</feature>
<sequence length="116" mass="13299">MNPEEQQIPQCQSEGRHGPGRMLRSCFNPTCESNWVLNIHHLQQWFEEQAGSIEVVNRSPINMETLAYGLHQWAHDVTDVCRLPLVDSAILVSSLFQMGFIAGFFSRKKEDETKPQ</sequence>